<dbReference type="NCBIfam" id="TIGR02937">
    <property type="entry name" value="sigma70-ECF"/>
    <property type="match status" value="1"/>
</dbReference>
<evidence type="ECO:0000256" key="3">
    <source>
        <dbReference type="ARBA" id="ARBA00023082"/>
    </source>
</evidence>
<dbReference type="InterPro" id="IPR013325">
    <property type="entry name" value="RNA_pol_sigma_r2"/>
</dbReference>
<protein>
    <submittedName>
        <fullName evidence="7">RNA polymerase sigma-70 factor</fullName>
    </submittedName>
</protein>
<sequence>MRDELNKSAFTNGKELDLELEQRIYHLYPKLQQYCHFISQNQWDGDDLAQEVVTKVLDRYKYNTSISPALLRKMAYNQWIDTVRKKKYESLTITEEIDQQEYDKPIETSLEVIDFLMKELTPKQAAIFLLKEGFHYQLSEISEFFGATEMSVKATLYRARKRIETKNSNSDNDTSAQIYWNDEERKQVYDLFKTTIETQDPAILIKAIPFIRLFESEANTPKLIMKNHWTAYSPSSTLSMAA</sequence>
<evidence type="ECO:0000256" key="5">
    <source>
        <dbReference type="ARBA" id="ARBA00023163"/>
    </source>
</evidence>
<name>A0A285D538_9BACI</name>
<evidence type="ECO:0000259" key="6">
    <source>
        <dbReference type="Pfam" id="PF08281"/>
    </source>
</evidence>
<keyword evidence="3" id="KW-0731">Sigma factor</keyword>
<dbReference type="InterPro" id="IPR036388">
    <property type="entry name" value="WH-like_DNA-bd_sf"/>
</dbReference>
<dbReference type="GO" id="GO:0003677">
    <property type="term" value="F:DNA binding"/>
    <property type="evidence" value="ECO:0007669"/>
    <property type="project" value="UniProtKB-KW"/>
</dbReference>
<dbReference type="InterPro" id="IPR013324">
    <property type="entry name" value="RNA_pol_sigma_r3/r4-like"/>
</dbReference>
<keyword evidence="2" id="KW-0805">Transcription regulation</keyword>
<keyword evidence="8" id="KW-1185">Reference proteome</keyword>
<dbReference type="PANTHER" id="PTHR43133">
    <property type="entry name" value="RNA POLYMERASE ECF-TYPE SIGMA FACTO"/>
    <property type="match status" value="1"/>
</dbReference>
<dbReference type="InterPro" id="IPR013249">
    <property type="entry name" value="RNA_pol_sigma70_r4_t2"/>
</dbReference>
<comment type="similarity">
    <text evidence="1">Belongs to the sigma-70 factor family. ECF subfamily.</text>
</comment>
<dbReference type="Gene3D" id="1.10.1740.10">
    <property type="match status" value="1"/>
</dbReference>
<gene>
    <name evidence="7" type="ORF">SAMN05877753_110171</name>
</gene>
<dbReference type="AlphaFoldDB" id="A0A285D538"/>
<evidence type="ECO:0000256" key="4">
    <source>
        <dbReference type="ARBA" id="ARBA00023125"/>
    </source>
</evidence>
<keyword evidence="4" id="KW-0238">DNA-binding</keyword>
<dbReference type="Gene3D" id="1.10.10.10">
    <property type="entry name" value="Winged helix-like DNA-binding domain superfamily/Winged helix DNA-binding domain"/>
    <property type="match status" value="1"/>
</dbReference>
<dbReference type="EMBL" id="OAOP01000010">
    <property type="protein sequence ID" value="SNX74934.1"/>
    <property type="molecule type" value="Genomic_DNA"/>
</dbReference>
<dbReference type="Pfam" id="PF08281">
    <property type="entry name" value="Sigma70_r4_2"/>
    <property type="match status" value="1"/>
</dbReference>
<organism evidence="7 8">
    <name type="scientific">Bacillus oleivorans</name>
    <dbReference type="NCBI Taxonomy" id="1448271"/>
    <lineage>
        <taxon>Bacteria</taxon>
        <taxon>Bacillati</taxon>
        <taxon>Bacillota</taxon>
        <taxon>Bacilli</taxon>
        <taxon>Bacillales</taxon>
        <taxon>Bacillaceae</taxon>
        <taxon>Bacillus</taxon>
    </lineage>
</organism>
<dbReference type="InterPro" id="IPR039425">
    <property type="entry name" value="RNA_pol_sigma-70-like"/>
</dbReference>
<evidence type="ECO:0000256" key="1">
    <source>
        <dbReference type="ARBA" id="ARBA00010641"/>
    </source>
</evidence>
<dbReference type="GO" id="GO:0006352">
    <property type="term" value="P:DNA-templated transcription initiation"/>
    <property type="evidence" value="ECO:0007669"/>
    <property type="project" value="InterPro"/>
</dbReference>
<dbReference type="GO" id="GO:0016987">
    <property type="term" value="F:sigma factor activity"/>
    <property type="evidence" value="ECO:0007669"/>
    <property type="project" value="UniProtKB-KW"/>
</dbReference>
<evidence type="ECO:0000256" key="2">
    <source>
        <dbReference type="ARBA" id="ARBA00023015"/>
    </source>
</evidence>
<dbReference type="SUPFAM" id="SSF88659">
    <property type="entry name" value="Sigma3 and sigma4 domains of RNA polymerase sigma factors"/>
    <property type="match status" value="1"/>
</dbReference>
<evidence type="ECO:0000313" key="8">
    <source>
        <dbReference type="Proteomes" id="UP000219546"/>
    </source>
</evidence>
<evidence type="ECO:0000313" key="7">
    <source>
        <dbReference type="EMBL" id="SNX74934.1"/>
    </source>
</evidence>
<proteinExistence type="inferred from homology"/>
<dbReference type="SUPFAM" id="SSF88946">
    <property type="entry name" value="Sigma2 domain of RNA polymerase sigma factors"/>
    <property type="match status" value="1"/>
</dbReference>
<feature type="domain" description="RNA polymerase sigma factor 70 region 4 type 2" evidence="6">
    <location>
        <begin position="112"/>
        <end position="163"/>
    </location>
</feature>
<accession>A0A285D538</accession>
<dbReference type="Proteomes" id="UP000219546">
    <property type="component" value="Unassembled WGS sequence"/>
</dbReference>
<dbReference type="OrthoDB" id="2381154at2"/>
<reference evidence="7 8" key="1">
    <citation type="submission" date="2017-08" db="EMBL/GenBank/DDBJ databases">
        <authorList>
            <person name="de Groot N.N."/>
        </authorList>
    </citation>
    <scope>NUCLEOTIDE SEQUENCE [LARGE SCALE GENOMIC DNA]</scope>
    <source>
        <strain evidence="7 8">JC228</strain>
    </source>
</reference>
<dbReference type="InterPro" id="IPR014284">
    <property type="entry name" value="RNA_pol_sigma-70_dom"/>
</dbReference>
<dbReference type="RefSeq" id="WP_097160205.1">
    <property type="nucleotide sequence ID" value="NZ_JBEPMQ010000011.1"/>
</dbReference>
<dbReference type="CDD" id="cd06171">
    <property type="entry name" value="Sigma70_r4"/>
    <property type="match status" value="1"/>
</dbReference>
<dbReference type="PANTHER" id="PTHR43133:SF8">
    <property type="entry name" value="RNA POLYMERASE SIGMA FACTOR HI_1459-RELATED"/>
    <property type="match status" value="1"/>
</dbReference>
<keyword evidence="5" id="KW-0804">Transcription</keyword>